<dbReference type="GO" id="GO:0009423">
    <property type="term" value="P:chorismate biosynthetic process"/>
    <property type="evidence" value="ECO:0007669"/>
    <property type="project" value="UniProtKB-UniRule"/>
</dbReference>
<feature type="domain" description="Enolpyruvate transferase" evidence="10">
    <location>
        <begin position="15"/>
        <end position="424"/>
    </location>
</feature>
<evidence type="ECO:0000313" key="14">
    <source>
        <dbReference type="EMBL" id="UON91454.1"/>
    </source>
</evidence>
<dbReference type="GO" id="GO:0003866">
    <property type="term" value="F:3-phosphoshikimate 1-carboxyvinyltransferase activity"/>
    <property type="evidence" value="ECO:0007669"/>
    <property type="project" value="UniProtKB-UniRule"/>
</dbReference>
<evidence type="ECO:0000256" key="6">
    <source>
        <dbReference type="ARBA" id="ARBA00022679"/>
    </source>
</evidence>
<feature type="binding site" evidence="9">
    <location>
        <position position="27"/>
    </location>
    <ligand>
        <name>phosphoenolpyruvate</name>
        <dbReference type="ChEBI" id="CHEBI:58702"/>
    </ligand>
</feature>
<keyword evidence="7 9" id="KW-0057">Aromatic amino acid biosynthesis</keyword>
<protein>
    <recommendedName>
        <fullName evidence="9">3-phosphoshikimate 1-carboxyvinyltransferase</fullName>
        <ecNumber evidence="9">2.5.1.19</ecNumber>
    </recommendedName>
    <alternativeName>
        <fullName evidence="9">5-enolpyruvylshikimate-3-phosphate synthase</fullName>
        <shortName evidence="9">EPSP synthase</shortName>
        <shortName evidence="9">EPSPS</shortName>
    </alternativeName>
</protein>
<dbReference type="PANTHER" id="PTHR43201">
    <property type="entry name" value="ACYL-COA SYNTHETASE"/>
    <property type="match status" value="1"/>
</dbReference>
<dbReference type="InterPro" id="IPR025110">
    <property type="entry name" value="AMP-bd_C"/>
</dbReference>
<evidence type="ECO:0000256" key="4">
    <source>
        <dbReference type="ARBA" id="ARBA00022598"/>
    </source>
</evidence>
<evidence type="ECO:0000259" key="11">
    <source>
        <dbReference type="Pfam" id="PF00501"/>
    </source>
</evidence>
<dbReference type="EMBL" id="CP094984">
    <property type="protein sequence ID" value="UON91454.1"/>
    <property type="molecule type" value="Genomic_DNA"/>
</dbReference>
<comment type="similarity">
    <text evidence="2">Belongs to the ATP-dependent AMP-binding enzyme family.</text>
</comment>
<dbReference type="Proteomes" id="UP000829758">
    <property type="component" value="Chromosome"/>
</dbReference>
<feature type="domain" description="AMP-binding enzyme C-terminal" evidence="12">
    <location>
        <begin position="920"/>
        <end position="996"/>
    </location>
</feature>
<dbReference type="PROSITE" id="PS00455">
    <property type="entry name" value="AMP_BINDING"/>
    <property type="match status" value="1"/>
</dbReference>
<dbReference type="InterPro" id="IPR000873">
    <property type="entry name" value="AMP-dep_synth/lig_dom"/>
</dbReference>
<dbReference type="GO" id="GO:0031956">
    <property type="term" value="F:medium-chain fatty acid-CoA ligase activity"/>
    <property type="evidence" value="ECO:0007669"/>
    <property type="project" value="TreeGrafter"/>
</dbReference>
<feature type="binding site" evidence="9">
    <location>
        <position position="350"/>
    </location>
    <ligand>
        <name>phosphoenolpyruvate</name>
        <dbReference type="ChEBI" id="CHEBI:58702"/>
    </ligand>
</feature>
<dbReference type="HAMAP" id="MF_00210">
    <property type="entry name" value="EPSP_synth"/>
    <property type="match status" value="1"/>
</dbReference>
<feature type="binding site" evidence="9">
    <location>
        <position position="124"/>
    </location>
    <ligand>
        <name>phosphoenolpyruvate</name>
        <dbReference type="ChEBI" id="CHEBI:58702"/>
    </ligand>
</feature>
<evidence type="ECO:0000313" key="16">
    <source>
        <dbReference type="Proteomes" id="UP001155145"/>
    </source>
</evidence>
<feature type="binding site" evidence="9">
    <location>
        <position position="96"/>
    </location>
    <ligand>
        <name>phosphoenolpyruvate</name>
        <dbReference type="ChEBI" id="CHEBI:58702"/>
    </ligand>
</feature>
<organism evidence="13 16">
    <name type="scientific">Arthrobacter zhangbolii</name>
    <dbReference type="NCBI Taxonomy" id="2886936"/>
    <lineage>
        <taxon>Bacteria</taxon>
        <taxon>Bacillati</taxon>
        <taxon>Actinomycetota</taxon>
        <taxon>Actinomycetes</taxon>
        <taxon>Micrococcales</taxon>
        <taxon>Micrococcaceae</taxon>
        <taxon>Arthrobacter</taxon>
    </lineage>
</organism>
<feature type="binding site" evidence="9">
    <location>
        <position position="346"/>
    </location>
    <ligand>
        <name>3-phosphoshikimate</name>
        <dbReference type="ChEBI" id="CHEBI:145989"/>
    </ligand>
</feature>
<dbReference type="GO" id="GO:0009073">
    <property type="term" value="P:aromatic amino acid family biosynthetic process"/>
    <property type="evidence" value="ECO:0007669"/>
    <property type="project" value="UniProtKB-KW"/>
</dbReference>
<dbReference type="InterPro" id="IPR020845">
    <property type="entry name" value="AMP-binding_CS"/>
</dbReference>
<dbReference type="InterPro" id="IPR013792">
    <property type="entry name" value="RNA3'P_cycl/enolpyr_Trfase_a/b"/>
</dbReference>
<comment type="function">
    <text evidence="9">Catalyzes the transfer of the enolpyruvyl moiety of phosphoenolpyruvate (PEP) to the 5-hydroxyl of shikimate-3-phosphate (S3P) to produce enolpyruvyl shikimate-3-phosphate and inorganic phosphate.</text>
</comment>
<dbReference type="AlphaFoldDB" id="A0A9X1M8X5"/>
<feature type="binding site" evidence="9">
    <location>
        <position position="169"/>
    </location>
    <ligand>
        <name>3-phosphoshikimate</name>
        <dbReference type="ChEBI" id="CHEBI:145989"/>
    </ligand>
</feature>
<feature type="binding site" evidence="9">
    <location>
        <position position="391"/>
    </location>
    <ligand>
        <name>phosphoenolpyruvate</name>
        <dbReference type="ChEBI" id="CHEBI:58702"/>
    </ligand>
</feature>
<reference evidence="13" key="1">
    <citation type="submission" date="2021-10" db="EMBL/GenBank/DDBJ databases">
        <title>Novel species in genus Arthrobacter.</title>
        <authorList>
            <person name="Liu Y."/>
        </authorList>
    </citation>
    <scope>NUCLEOTIDE SEQUENCE</scope>
    <source>
        <strain evidence="13">Zg-Y462</strain>
        <strain evidence="15">zg-Y462</strain>
    </source>
</reference>
<evidence type="ECO:0000256" key="1">
    <source>
        <dbReference type="ARBA" id="ARBA00004811"/>
    </source>
</evidence>
<feature type="domain" description="AMP-dependent synthetase/ligase" evidence="11">
    <location>
        <begin position="479"/>
        <end position="869"/>
    </location>
</feature>
<evidence type="ECO:0000256" key="3">
    <source>
        <dbReference type="ARBA" id="ARBA00009948"/>
    </source>
</evidence>
<dbReference type="NCBIfam" id="TIGR01356">
    <property type="entry name" value="aroA"/>
    <property type="match status" value="1"/>
</dbReference>
<keyword evidence="5 9" id="KW-0028">Amino-acid biosynthesis</keyword>
<comment type="subunit">
    <text evidence="9">Monomer.</text>
</comment>
<dbReference type="SUPFAM" id="SSF55205">
    <property type="entry name" value="EPT/RTPC-like"/>
    <property type="match status" value="1"/>
</dbReference>
<comment type="caution">
    <text evidence="9">Lacks conserved residue(s) required for the propagation of feature annotation.</text>
</comment>
<dbReference type="InterPro" id="IPR006264">
    <property type="entry name" value="EPSP_synthase"/>
</dbReference>
<dbReference type="GO" id="GO:0008652">
    <property type="term" value="P:amino acid biosynthetic process"/>
    <property type="evidence" value="ECO:0007669"/>
    <property type="project" value="UniProtKB-KW"/>
</dbReference>
<keyword evidence="9" id="KW-0963">Cytoplasm</keyword>
<comment type="pathway">
    <text evidence="1 9">Metabolic intermediate biosynthesis; chorismate biosynthesis; chorismate from D-erythrose 4-phosphate and phosphoenolpyruvate: step 6/7.</text>
</comment>
<proteinExistence type="inferred from homology"/>
<evidence type="ECO:0000256" key="5">
    <source>
        <dbReference type="ARBA" id="ARBA00022605"/>
    </source>
</evidence>
<dbReference type="PANTHER" id="PTHR43201:SF5">
    <property type="entry name" value="MEDIUM-CHAIN ACYL-COA LIGASE ACSF2, MITOCHONDRIAL"/>
    <property type="match status" value="1"/>
</dbReference>
<evidence type="ECO:0000256" key="2">
    <source>
        <dbReference type="ARBA" id="ARBA00006432"/>
    </source>
</evidence>
<name>A0A9X1M8X5_9MICC</name>
<dbReference type="Gene3D" id="3.30.300.30">
    <property type="match status" value="1"/>
</dbReference>
<keyword evidence="4" id="KW-0436">Ligase</keyword>
<dbReference type="Pfam" id="PF13193">
    <property type="entry name" value="AMP-binding_C"/>
    <property type="match status" value="1"/>
</dbReference>
<evidence type="ECO:0000256" key="8">
    <source>
        <dbReference type="ARBA" id="ARBA00044633"/>
    </source>
</evidence>
<dbReference type="EC" id="2.5.1.19" evidence="9"/>
<evidence type="ECO:0000256" key="9">
    <source>
        <dbReference type="HAMAP-Rule" id="MF_00210"/>
    </source>
</evidence>
<dbReference type="RefSeq" id="WP_227928787.1">
    <property type="nucleotide sequence ID" value="NZ_CP094984.1"/>
</dbReference>
<feature type="binding site" evidence="9">
    <location>
        <position position="169"/>
    </location>
    <ligand>
        <name>phosphoenolpyruvate</name>
        <dbReference type="ChEBI" id="CHEBI:58702"/>
    </ligand>
</feature>
<dbReference type="InterPro" id="IPR036968">
    <property type="entry name" value="Enolpyruvate_Tfrase_sf"/>
</dbReference>
<feature type="binding site" evidence="9">
    <location>
        <position position="27"/>
    </location>
    <ligand>
        <name>3-phosphoshikimate</name>
        <dbReference type="ChEBI" id="CHEBI:145989"/>
    </ligand>
</feature>
<dbReference type="EMBL" id="JAJFZT010000005">
    <property type="protein sequence ID" value="MCC3272707.1"/>
    <property type="molecule type" value="Genomic_DNA"/>
</dbReference>
<dbReference type="Gene3D" id="3.40.50.12780">
    <property type="entry name" value="N-terminal domain of ligase-like"/>
    <property type="match status" value="1"/>
</dbReference>
<dbReference type="SUPFAM" id="SSF56801">
    <property type="entry name" value="Acetyl-CoA synthetase-like"/>
    <property type="match status" value="1"/>
</dbReference>
<feature type="active site" description="Proton acceptor" evidence="9">
    <location>
        <position position="319"/>
    </location>
</feature>
<dbReference type="GO" id="GO:0006631">
    <property type="term" value="P:fatty acid metabolic process"/>
    <property type="evidence" value="ECO:0007669"/>
    <property type="project" value="TreeGrafter"/>
</dbReference>
<dbReference type="GO" id="GO:0005737">
    <property type="term" value="C:cytoplasm"/>
    <property type="evidence" value="ECO:0007669"/>
    <property type="project" value="UniProtKB-SubCell"/>
</dbReference>
<dbReference type="InterPro" id="IPR045851">
    <property type="entry name" value="AMP-bd_C_sf"/>
</dbReference>
<dbReference type="InterPro" id="IPR042099">
    <property type="entry name" value="ANL_N_sf"/>
</dbReference>
<gene>
    <name evidence="9 13" type="primary">aroA</name>
    <name evidence="13" type="ORF">LJ755_08190</name>
    <name evidence="14" type="ORF">MUK71_12735</name>
</gene>
<dbReference type="Gene3D" id="3.65.10.10">
    <property type="entry name" value="Enolpyruvate transferase domain"/>
    <property type="match status" value="2"/>
</dbReference>
<accession>A0A9X1M8X5</accession>
<keyword evidence="15" id="KW-1185">Reference proteome</keyword>
<comment type="similarity">
    <text evidence="3 9">Belongs to the EPSP synthase family.</text>
</comment>
<comment type="subcellular location">
    <subcellularLocation>
        <location evidence="9">Cytoplasm</location>
    </subcellularLocation>
</comment>
<keyword evidence="6 9" id="KW-0808">Transferase</keyword>
<dbReference type="Pfam" id="PF00275">
    <property type="entry name" value="EPSP_synthase"/>
    <property type="match status" value="1"/>
</dbReference>
<feature type="binding site" evidence="9">
    <location>
        <position position="32"/>
    </location>
    <ligand>
        <name>3-phosphoshikimate</name>
        <dbReference type="ChEBI" id="CHEBI:145989"/>
    </ligand>
</feature>
<comment type="catalytic activity">
    <reaction evidence="8">
        <text>3-phosphoshikimate + phosphoenolpyruvate = 5-O-(1-carboxyvinyl)-3-phosphoshikimate + phosphate</text>
        <dbReference type="Rhea" id="RHEA:21256"/>
        <dbReference type="ChEBI" id="CHEBI:43474"/>
        <dbReference type="ChEBI" id="CHEBI:57701"/>
        <dbReference type="ChEBI" id="CHEBI:58702"/>
        <dbReference type="ChEBI" id="CHEBI:145989"/>
        <dbReference type="EC" id="2.5.1.19"/>
    </reaction>
    <physiologicalReaction direction="left-to-right" evidence="8">
        <dbReference type="Rhea" id="RHEA:21257"/>
    </physiologicalReaction>
</comment>
<sequence length="1027" mass="110365">MYLSVLGTHSGMDTGSITGTVQVPNSKYHAHRALILASLAPGTSRISGLTDARHVQYTVAMLRRLGTGIDVQDDTFVVHGGPYQPRSAAVSAGSSGTTLYFMAGLASLASRDVVVTGQKYFQRRPVGALLAALRQMGVDIWAPNDCPPLHVTAGRPHGGEVHIPGTLSQWISGLLLLAPFARSHTTVVVDGEQNESSYIELTVAMMQRFGLQVDVSEDFRRFRIAPDQQAVPTDLRMPPDIGSAAFGIAAAALHPADVTLEGLPAVSSAGSDHPEADFLDLAAEMGVPMVADATAGSVSIRHSGLQLAPIDVDCRRVPDMLPVLSVMACLARGRSTFRNIDHVRMKESDRVAAMLQLNSMGANLTVEGSTLMIHGVSGLNGADLSSFNDHRVLMSLALAATAAEGRSTLSYPHAYRISYPEYLAAMTTFGLRMQVEEGVIRRPRITRPVRTARGSRPRTITGQAGVEAAASVTGPEWVRRWSAERPNESAVIDGGAGTAGHLTWAELDARADRVAAALLDLGIRPGDRVAFQLPNRSEFVILAVAALRIGAVAAPIMPIFREREVALALHRARARLFVTVEEFRGRRPAEELAGLLQRAGGTDPGTAASVERVLVVRDTPSRRPLPRVPGGPEFADWTDTLERARPDHRVLAQYAPAARDAAQLLFTSGTSGEPKGVVHRHSTLSRAAAMEVTHLGLTSDDAVFIPSPLAHQTGFLYGMWLSFVLGCPQVLQPVWDAERALALMSGWRATFVQAATPFLSDLVRAVDTGAPAPSSLRIFVNTGAAVPRHLAERATRVLGARICGAFGTTETCLGTLASPRDEPVKVWGTDGRALAGVQTRIVDDDGRLLPDGVEGNFELDSPTVFEGYLDRPDLTKEVFTEDGWYRTGDTGVIDADGFLRITGRVRDIINRGGEKIPVAEIEQLLYRHPAVADVALAAMPDDRLGERACAFVVPAPGNLPRLTDLTAFLDGHQVSKHYWPEHLHLLEDIPRNAVGKVQKFLLREMARSFTDGDSVSSALPSPDRSSL</sequence>
<dbReference type="Pfam" id="PF00501">
    <property type="entry name" value="AMP-binding"/>
    <property type="match status" value="1"/>
</dbReference>
<evidence type="ECO:0000256" key="7">
    <source>
        <dbReference type="ARBA" id="ARBA00023141"/>
    </source>
</evidence>
<feature type="binding site" evidence="9">
    <location>
        <position position="319"/>
    </location>
    <ligand>
        <name>3-phosphoshikimate</name>
        <dbReference type="ChEBI" id="CHEBI:145989"/>
    </ligand>
</feature>
<evidence type="ECO:0000259" key="10">
    <source>
        <dbReference type="Pfam" id="PF00275"/>
    </source>
</evidence>
<evidence type="ECO:0000259" key="12">
    <source>
        <dbReference type="Pfam" id="PF13193"/>
    </source>
</evidence>
<dbReference type="Proteomes" id="UP001155145">
    <property type="component" value="Unassembled WGS sequence"/>
</dbReference>
<evidence type="ECO:0000313" key="15">
    <source>
        <dbReference type="Proteomes" id="UP000829758"/>
    </source>
</evidence>
<feature type="binding site" evidence="9">
    <location>
        <position position="168"/>
    </location>
    <ligand>
        <name>3-phosphoshikimate</name>
        <dbReference type="ChEBI" id="CHEBI:145989"/>
    </ligand>
</feature>
<evidence type="ECO:0000313" key="13">
    <source>
        <dbReference type="EMBL" id="MCC3272707.1"/>
    </source>
</evidence>
<dbReference type="InterPro" id="IPR001986">
    <property type="entry name" value="Enolpyruvate_Tfrase_dom"/>
</dbReference>